<organism evidence="5 6">
    <name type="scientific">Mycolicibacterium sphagni</name>
    <dbReference type="NCBI Taxonomy" id="1786"/>
    <lineage>
        <taxon>Bacteria</taxon>
        <taxon>Bacillati</taxon>
        <taxon>Actinomycetota</taxon>
        <taxon>Actinomycetes</taxon>
        <taxon>Mycobacteriales</taxon>
        <taxon>Mycobacteriaceae</taxon>
        <taxon>Mycolicibacterium</taxon>
    </lineage>
</organism>
<dbReference type="GO" id="GO:0009089">
    <property type="term" value="P:lysine biosynthetic process via diaminopimelate"/>
    <property type="evidence" value="ECO:0007669"/>
    <property type="project" value="InterPro"/>
</dbReference>
<dbReference type="InterPro" id="IPR000846">
    <property type="entry name" value="DapB_N"/>
</dbReference>
<evidence type="ECO:0000259" key="3">
    <source>
        <dbReference type="Pfam" id="PF01113"/>
    </source>
</evidence>
<feature type="domain" description="Dihydrodipicolinate reductase N-terminal" evidence="3">
    <location>
        <begin position="87"/>
        <end position="158"/>
    </location>
</feature>
<evidence type="ECO:0000256" key="2">
    <source>
        <dbReference type="ARBA" id="ARBA00023002"/>
    </source>
</evidence>
<keyword evidence="2" id="KW-0560">Oxidoreductase</keyword>
<reference evidence="5 6" key="1">
    <citation type="submission" date="2017-07" db="EMBL/GenBank/DDBJ databases">
        <title>The new phylogeny of genus Mycobacterium.</title>
        <authorList>
            <person name="Tortoli E."/>
            <person name="Trovato A."/>
            <person name="Cirillo D.M."/>
        </authorList>
    </citation>
    <scope>NUCLEOTIDE SEQUENCE [LARGE SCALE GENOMIC DNA]</scope>
    <source>
        <strain evidence="5 6">ATCC 33027</strain>
    </source>
</reference>
<dbReference type="AlphaFoldDB" id="A0A255DLT4"/>
<accession>A0A255DLT4</accession>
<proteinExistence type="predicted"/>
<evidence type="ECO:0000313" key="5">
    <source>
        <dbReference type="EMBL" id="OYN77942.1"/>
    </source>
</evidence>
<dbReference type="SUPFAM" id="SSF51735">
    <property type="entry name" value="NAD(P)-binding Rossmann-fold domains"/>
    <property type="match status" value="1"/>
</dbReference>
<dbReference type="CDD" id="cd24146">
    <property type="entry name" value="nat-AmDH_N_like"/>
    <property type="match status" value="1"/>
</dbReference>
<evidence type="ECO:0000256" key="1">
    <source>
        <dbReference type="ARBA" id="ARBA00022857"/>
    </source>
</evidence>
<protein>
    <submittedName>
        <fullName evidence="5">Uncharacterized protein</fullName>
    </submittedName>
</protein>
<comment type="caution">
    <text evidence="5">The sequence shown here is derived from an EMBL/GenBank/DDBJ whole genome shotgun (WGS) entry which is preliminary data.</text>
</comment>
<evidence type="ECO:0000259" key="4">
    <source>
        <dbReference type="Pfam" id="PF19328"/>
    </source>
</evidence>
<dbReference type="Proteomes" id="UP000216063">
    <property type="component" value="Unassembled WGS sequence"/>
</dbReference>
<keyword evidence="1" id="KW-0521">NADP</keyword>
<dbReference type="Pfam" id="PF19328">
    <property type="entry name" value="DAP_DH_C"/>
    <property type="match status" value="1"/>
</dbReference>
<feature type="domain" description="2,4-diaminopentanoate dehydrogenase C-terminal" evidence="4">
    <location>
        <begin position="225"/>
        <end position="435"/>
    </location>
</feature>
<sequence length="458" mass="49894">MAGRRGAVMRSELPQHATHRHLCCSLCRSRPRRRAHPWSTSLAVRSRRPISLSQKNYTCNHYRTRARGVATMRQEPLDNPEQSYKVVVWATGRVGRLAIRAVADRPNLELVGVWVHSESKDGKDAGIIAGIDPLGVAATRDAAAILAGDADCIIYTGPATSRPREAITDFCHILESGKNIVTTSVPGLVYPRGSIKESTVQRIVDSAIKGGSSIYSSGIEPGFGCDLLAVAMASMSNRIYSIRGLEITDYSRDNTVYEMRELFGFGQPMDYQGGIMMPGVIRYGWGAAVTMVAEALGVQLDEIRETCEFAPSPRRLETLSGVIEPGTVAAVWFRCIGVIEGREVITIEHVDRMAEDVAPDWPKSRAGGIDGVWRVIIEGEPSFDAEFETGFNSDEDSTDHGLLATGMRAINAIPWVCHAAPGLVDALHIPLTPAIGSLRPRRDGITTIEGHHDARTKV</sequence>
<gene>
    <name evidence="5" type="ORF">CG716_16920</name>
</gene>
<name>A0A255DLT4_9MYCO</name>
<keyword evidence="6" id="KW-1185">Reference proteome</keyword>
<dbReference type="Pfam" id="PF01113">
    <property type="entry name" value="DapB_N"/>
    <property type="match status" value="1"/>
</dbReference>
<dbReference type="EMBL" id="NOZR01000014">
    <property type="protein sequence ID" value="OYN77942.1"/>
    <property type="molecule type" value="Genomic_DNA"/>
</dbReference>
<dbReference type="Gene3D" id="3.40.50.720">
    <property type="entry name" value="NAD(P)-binding Rossmann-like Domain"/>
    <property type="match status" value="1"/>
</dbReference>
<dbReference type="InterPro" id="IPR045760">
    <property type="entry name" value="DAP_DH_C"/>
</dbReference>
<dbReference type="GO" id="GO:0008839">
    <property type="term" value="F:4-hydroxy-tetrahydrodipicolinate reductase"/>
    <property type="evidence" value="ECO:0007669"/>
    <property type="project" value="InterPro"/>
</dbReference>
<dbReference type="InterPro" id="IPR036291">
    <property type="entry name" value="NAD(P)-bd_dom_sf"/>
</dbReference>
<evidence type="ECO:0000313" key="6">
    <source>
        <dbReference type="Proteomes" id="UP000216063"/>
    </source>
</evidence>